<dbReference type="InterPro" id="IPR004827">
    <property type="entry name" value="bZIP"/>
</dbReference>
<keyword evidence="5" id="KW-1185">Reference proteome</keyword>
<dbReference type="GO" id="GO:0003700">
    <property type="term" value="F:DNA-binding transcription factor activity"/>
    <property type="evidence" value="ECO:0007669"/>
    <property type="project" value="InterPro"/>
</dbReference>
<dbReference type="AlphaFoldDB" id="A0A4Z1STD3"/>
<feature type="coiled-coil region" evidence="1">
    <location>
        <begin position="126"/>
        <end position="184"/>
    </location>
</feature>
<evidence type="ECO:0000313" key="5">
    <source>
        <dbReference type="Proteomes" id="UP000315496"/>
    </source>
</evidence>
<protein>
    <submittedName>
        <fullName evidence="4">BZIP transcription factor family protein</fullName>
    </submittedName>
</protein>
<evidence type="ECO:0000259" key="3">
    <source>
        <dbReference type="Pfam" id="PF00170"/>
    </source>
</evidence>
<keyword evidence="1" id="KW-0175">Coiled coil</keyword>
<name>A0A4Z1STD3_GIAMU</name>
<organism evidence="4 5">
    <name type="scientific">Giardia muris</name>
    <dbReference type="NCBI Taxonomy" id="5742"/>
    <lineage>
        <taxon>Eukaryota</taxon>
        <taxon>Metamonada</taxon>
        <taxon>Diplomonadida</taxon>
        <taxon>Hexamitidae</taxon>
        <taxon>Giardiinae</taxon>
        <taxon>Giardia</taxon>
    </lineage>
</organism>
<evidence type="ECO:0000256" key="1">
    <source>
        <dbReference type="SAM" id="Coils"/>
    </source>
</evidence>
<sequence>MAGRPLGPEERELGLGNIPHSFETSRGKDDLDEVGERKKVDGLHRLLPPLRGGRGRSGLPPGPSPCSQHSTTTPRSSSPPSHERGVEDSGGHGNGGLGTGGCSQVRGLLKNGGTTRLPHPSNPAEMLELRERVDELTTENESLKKELSQLNREVSSLKQQLQKANEEKKKYREMYEDFQKLSDQKQVFIDQLVKKAASLR</sequence>
<proteinExistence type="predicted"/>
<feature type="compositionally biased region" description="Basic and acidic residues" evidence="2">
    <location>
        <begin position="81"/>
        <end position="90"/>
    </location>
</feature>
<gene>
    <name evidence="4" type="ORF">GMRT_21876</name>
</gene>
<dbReference type="VEuPathDB" id="GiardiaDB:GMRT_21876"/>
<feature type="domain" description="BZIP" evidence="3">
    <location>
        <begin position="124"/>
        <end position="161"/>
    </location>
</feature>
<feature type="compositionally biased region" description="Basic and acidic residues" evidence="2">
    <location>
        <begin position="23"/>
        <end position="44"/>
    </location>
</feature>
<feature type="compositionally biased region" description="Low complexity" evidence="2">
    <location>
        <begin position="70"/>
        <end position="80"/>
    </location>
</feature>
<reference evidence="4 5" key="1">
    <citation type="submission" date="2019-05" db="EMBL/GenBank/DDBJ databases">
        <title>The compact genome of Giardia muris reveals important steps in the evolution of intestinal protozoan parasites.</title>
        <authorList>
            <person name="Xu F."/>
            <person name="Jimenez-Gonzalez A."/>
            <person name="Einarsson E."/>
            <person name="Astvaldsson A."/>
            <person name="Peirasmaki D."/>
            <person name="Eckmann L."/>
            <person name="Andersson J.O."/>
            <person name="Svard S.G."/>
            <person name="Jerlstrom-Hultqvist J."/>
        </authorList>
    </citation>
    <scope>NUCLEOTIDE SEQUENCE [LARGE SCALE GENOMIC DNA]</scope>
    <source>
        <strain evidence="4 5">Roberts-Thomson</strain>
    </source>
</reference>
<evidence type="ECO:0000256" key="2">
    <source>
        <dbReference type="SAM" id="MobiDB-lite"/>
    </source>
</evidence>
<dbReference type="Proteomes" id="UP000315496">
    <property type="component" value="Chromosome 2"/>
</dbReference>
<dbReference type="Gene3D" id="1.20.5.170">
    <property type="match status" value="1"/>
</dbReference>
<dbReference type="EMBL" id="VDLU01000002">
    <property type="protein sequence ID" value="TNJ28255.1"/>
    <property type="molecule type" value="Genomic_DNA"/>
</dbReference>
<feature type="region of interest" description="Disordered" evidence="2">
    <location>
        <begin position="1"/>
        <end position="124"/>
    </location>
</feature>
<evidence type="ECO:0000313" key="4">
    <source>
        <dbReference type="EMBL" id="TNJ28255.1"/>
    </source>
</evidence>
<feature type="compositionally biased region" description="Gly residues" evidence="2">
    <location>
        <begin position="91"/>
        <end position="101"/>
    </location>
</feature>
<dbReference type="Pfam" id="PF00170">
    <property type="entry name" value="bZIP_1"/>
    <property type="match status" value="1"/>
</dbReference>
<comment type="caution">
    <text evidence="4">The sequence shown here is derived from an EMBL/GenBank/DDBJ whole genome shotgun (WGS) entry which is preliminary data.</text>
</comment>
<accession>A0A4Z1STD3</accession>